<dbReference type="Proteomes" id="UP000645462">
    <property type="component" value="Unassembled WGS sequence"/>
</dbReference>
<accession>A0ABQ1KUA3</accession>
<dbReference type="PIRSF" id="PIRSF029288">
    <property type="entry name" value="SciE_ImpE"/>
    <property type="match status" value="1"/>
</dbReference>
<comment type="caution">
    <text evidence="1">The sequence shown here is derived from an EMBL/GenBank/DDBJ whole genome shotgun (WGS) entry which is preliminary data.</text>
</comment>
<evidence type="ECO:0008006" key="3">
    <source>
        <dbReference type="Google" id="ProtNLM"/>
    </source>
</evidence>
<dbReference type="RefSeq" id="WP_188482442.1">
    <property type="nucleotide sequence ID" value="NZ_BMFC01000006.1"/>
</dbReference>
<dbReference type="InterPro" id="IPR009211">
    <property type="entry name" value="TagJ"/>
</dbReference>
<protein>
    <recommendedName>
        <fullName evidence="3">Virulence protein SciE type</fullName>
    </recommendedName>
</protein>
<evidence type="ECO:0000313" key="1">
    <source>
        <dbReference type="EMBL" id="GGC07657.1"/>
    </source>
</evidence>
<dbReference type="Gene3D" id="1.25.40.10">
    <property type="entry name" value="Tetratricopeptide repeat domain"/>
    <property type="match status" value="1"/>
</dbReference>
<reference evidence="2" key="1">
    <citation type="journal article" date="2019" name="Int. J. Syst. Evol. Microbiol.">
        <title>The Global Catalogue of Microorganisms (GCM) 10K type strain sequencing project: providing services to taxonomists for standard genome sequencing and annotation.</title>
        <authorList>
            <consortium name="The Broad Institute Genomics Platform"/>
            <consortium name="The Broad Institute Genome Sequencing Center for Infectious Disease"/>
            <person name="Wu L."/>
            <person name="Ma J."/>
        </authorList>
    </citation>
    <scope>NUCLEOTIDE SEQUENCE [LARGE SCALE GENOMIC DNA]</scope>
    <source>
        <strain evidence="2">CGMCC 1.12478</strain>
    </source>
</reference>
<dbReference type="SUPFAM" id="SSF144059">
    <property type="entry name" value="ImpE-like"/>
    <property type="match status" value="1"/>
</dbReference>
<name>A0ABQ1KUA3_9RHOB</name>
<sequence length="277" mass="30214">MQNTATDLLKAGDLSGALASLQDSVRAKPDDAKLRIFLFQLLCVMGDWKRAVAQLKLSAQLDAAALPMAQTYREAIICEVFREKVFAGDKDPLIFGEPQDWVALLAQGLKALAQGNPDRAADLRAQAFDKAPTTSGSLDEQDFEWIADADMRLGPVLEIIINGKYFWMPFNVLSSLRLDPPQDLRDTVWTAANLTLKNGGELVGLIPTRYAGTAERGNDSMKLSRVTEWEDLGSDTFAGLGQRLLATDTSEVSLMDTRNFQFAPVSADTEGEVGVDG</sequence>
<keyword evidence="2" id="KW-1185">Reference proteome</keyword>
<dbReference type="EMBL" id="BMFC01000006">
    <property type="protein sequence ID" value="GGC07657.1"/>
    <property type="molecule type" value="Genomic_DNA"/>
</dbReference>
<dbReference type="Pfam" id="PF07024">
    <property type="entry name" value="ImpE"/>
    <property type="match status" value="1"/>
</dbReference>
<dbReference type="Pfam" id="PF14559">
    <property type="entry name" value="TPR_19"/>
    <property type="match status" value="1"/>
</dbReference>
<organism evidence="1 2">
    <name type="scientific">Marivita lacus</name>
    <dbReference type="NCBI Taxonomy" id="1323742"/>
    <lineage>
        <taxon>Bacteria</taxon>
        <taxon>Pseudomonadati</taxon>
        <taxon>Pseudomonadota</taxon>
        <taxon>Alphaproteobacteria</taxon>
        <taxon>Rhodobacterales</taxon>
        <taxon>Roseobacteraceae</taxon>
        <taxon>Marivita</taxon>
    </lineage>
</organism>
<dbReference type="InterPro" id="IPR011990">
    <property type="entry name" value="TPR-like_helical_dom_sf"/>
</dbReference>
<gene>
    <name evidence="1" type="ORF">GCM10011363_25490</name>
</gene>
<proteinExistence type="predicted"/>
<evidence type="ECO:0000313" key="2">
    <source>
        <dbReference type="Proteomes" id="UP000645462"/>
    </source>
</evidence>